<evidence type="ECO:0000259" key="2">
    <source>
        <dbReference type="Pfam" id="PF02698"/>
    </source>
</evidence>
<dbReference type="RefSeq" id="WP_248344002.1">
    <property type="nucleotide sequence ID" value="NZ_AP025592.1"/>
</dbReference>
<protein>
    <recommendedName>
        <fullName evidence="2">DUF218 domain-containing protein</fullName>
    </recommendedName>
</protein>
<sequence length="256" mass="27672">MFLVLSKVLDWFAEPLAWVQLLALGALVAAARRRRGGAAALGGAALAVLVTFSLPAVANALQRRAEAPARDTSRPGLVYDAAIVLGGASEPSAERLSGELELNDAVDRYVRGFELARTGRARYLLLSAGLIRPERGEPSEADRVAAKLVAWGIPRERIVAEGHSRNTRENAVESERVVRARGWRTLLLVTSAAHMPRALGCFRAVGLEPDALPVDRRARDGSDDGWLPRASALARSTEVLHELTGRVVYRLVGYAR</sequence>
<feature type="transmembrane region" description="Helical" evidence="1">
    <location>
        <begin position="38"/>
        <end position="58"/>
    </location>
</feature>
<evidence type="ECO:0000313" key="3">
    <source>
        <dbReference type="EMBL" id="BDG07344.1"/>
    </source>
</evidence>
<feature type="domain" description="DUF218" evidence="2">
    <location>
        <begin position="80"/>
        <end position="245"/>
    </location>
</feature>
<evidence type="ECO:0000313" key="4">
    <source>
        <dbReference type="Proteomes" id="UP001162734"/>
    </source>
</evidence>
<dbReference type="Pfam" id="PF02698">
    <property type="entry name" value="DUF218"/>
    <property type="match status" value="1"/>
</dbReference>
<keyword evidence="4" id="KW-1185">Reference proteome</keyword>
<dbReference type="Proteomes" id="UP001162734">
    <property type="component" value="Chromosome"/>
</dbReference>
<dbReference type="PANTHER" id="PTHR30336:SF4">
    <property type="entry name" value="ENVELOPE BIOGENESIS FACTOR ELYC"/>
    <property type="match status" value="1"/>
</dbReference>
<dbReference type="InterPro" id="IPR014729">
    <property type="entry name" value="Rossmann-like_a/b/a_fold"/>
</dbReference>
<organism evidence="3 4">
    <name type="scientific">Anaeromyxobacter paludicola</name>
    <dbReference type="NCBI Taxonomy" id="2918171"/>
    <lineage>
        <taxon>Bacteria</taxon>
        <taxon>Pseudomonadati</taxon>
        <taxon>Myxococcota</taxon>
        <taxon>Myxococcia</taxon>
        <taxon>Myxococcales</taxon>
        <taxon>Cystobacterineae</taxon>
        <taxon>Anaeromyxobacteraceae</taxon>
        <taxon>Anaeromyxobacter</taxon>
    </lineage>
</organism>
<dbReference type="InterPro" id="IPR003848">
    <property type="entry name" value="DUF218"/>
</dbReference>
<proteinExistence type="predicted"/>
<keyword evidence="1" id="KW-0472">Membrane</keyword>
<accession>A0ABM7X6A5</accession>
<dbReference type="PANTHER" id="PTHR30336">
    <property type="entry name" value="INNER MEMBRANE PROTEIN, PROBABLE PERMEASE"/>
    <property type="match status" value="1"/>
</dbReference>
<keyword evidence="1" id="KW-0812">Transmembrane</keyword>
<dbReference type="CDD" id="cd06259">
    <property type="entry name" value="YdcF-like"/>
    <property type="match status" value="1"/>
</dbReference>
<gene>
    <name evidence="3" type="ORF">AMPC_04570</name>
</gene>
<name>A0ABM7X6A5_9BACT</name>
<feature type="transmembrane region" description="Helical" evidence="1">
    <location>
        <begin position="12"/>
        <end position="31"/>
    </location>
</feature>
<dbReference type="Gene3D" id="3.40.50.620">
    <property type="entry name" value="HUPs"/>
    <property type="match status" value="1"/>
</dbReference>
<evidence type="ECO:0000256" key="1">
    <source>
        <dbReference type="SAM" id="Phobius"/>
    </source>
</evidence>
<dbReference type="EMBL" id="AP025592">
    <property type="protein sequence ID" value="BDG07344.1"/>
    <property type="molecule type" value="Genomic_DNA"/>
</dbReference>
<dbReference type="InterPro" id="IPR051599">
    <property type="entry name" value="Cell_Envelope_Assoc"/>
</dbReference>
<keyword evidence="1" id="KW-1133">Transmembrane helix</keyword>
<reference evidence="4" key="1">
    <citation type="journal article" date="2022" name="Int. J. Syst. Evol. Microbiol.">
        <title>Anaeromyxobacter oryzae sp. nov., Anaeromyxobacter diazotrophicus sp. nov. and Anaeromyxobacter paludicola sp. nov., isolated from paddy soils.</title>
        <authorList>
            <person name="Itoh H."/>
            <person name="Xu Z."/>
            <person name="Mise K."/>
            <person name="Masuda Y."/>
            <person name="Ushijima N."/>
            <person name="Hayakawa C."/>
            <person name="Shiratori Y."/>
            <person name="Senoo K."/>
        </authorList>
    </citation>
    <scope>NUCLEOTIDE SEQUENCE [LARGE SCALE GENOMIC DNA]</scope>
    <source>
        <strain evidence="4">Red630</strain>
    </source>
</reference>